<feature type="signal peptide" evidence="3">
    <location>
        <begin position="1"/>
        <end position="29"/>
    </location>
</feature>
<evidence type="ECO:0000313" key="5">
    <source>
        <dbReference type="Proteomes" id="UP000314251"/>
    </source>
</evidence>
<dbReference type="PROSITE" id="PS51257">
    <property type="entry name" value="PROKAR_LIPOPROTEIN"/>
    <property type="match status" value="1"/>
</dbReference>
<evidence type="ECO:0000256" key="3">
    <source>
        <dbReference type="SAM" id="SignalP"/>
    </source>
</evidence>
<evidence type="ECO:0000256" key="1">
    <source>
        <dbReference type="ARBA" id="ARBA00008520"/>
    </source>
</evidence>
<dbReference type="AlphaFoldDB" id="A0A5N6ASJ9"/>
<dbReference type="InterPro" id="IPR050490">
    <property type="entry name" value="Bact_solute-bd_prot1"/>
</dbReference>
<dbReference type="OrthoDB" id="8663148at2"/>
<keyword evidence="3" id="KW-0732">Signal</keyword>
<keyword evidence="5" id="KW-1185">Reference proteome</keyword>
<dbReference type="SUPFAM" id="SSF53850">
    <property type="entry name" value="Periplasmic binding protein-like II"/>
    <property type="match status" value="1"/>
</dbReference>
<keyword evidence="2" id="KW-0813">Transport</keyword>
<name>A0A5N6ASJ9_9ACTN</name>
<reference evidence="4" key="1">
    <citation type="submission" date="2019-10" db="EMBL/GenBank/DDBJ databases">
        <title>Nonomuraea sp. nov., isolated from Phyllanthus amarus.</title>
        <authorList>
            <person name="Klykleung N."/>
            <person name="Tanasupawat S."/>
        </authorList>
    </citation>
    <scope>NUCLEOTIDE SEQUENCE [LARGE SCALE GENOMIC DNA]</scope>
    <source>
        <strain evidence="4">3MP-10</strain>
    </source>
</reference>
<evidence type="ECO:0000256" key="2">
    <source>
        <dbReference type="ARBA" id="ARBA00022448"/>
    </source>
</evidence>
<dbReference type="Gene3D" id="3.40.190.10">
    <property type="entry name" value="Periplasmic binding protein-like II"/>
    <property type="match status" value="2"/>
</dbReference>
<gene>
    <name evidence="4" type="ORF">FH607_000635</name>
</gene>
<organism evidence="4 5">
    <name type="scientific">Streptomyces mimosae</name>
    <dbReference type="NCBI Taxonomy" id="2586635"/>
    <lineage>
        <taxon>Bacteria</taxon>
        <taxon>Bacillati</taxon>
        <taxon>Actinomycetota</taxon>
        <taxon>Actinomycetes</taxon>
        <taxon>Kitasatosporales</taxon>
        <taxon>Streptomycetaceae</taxon>
        <taxon>Streptomyces</taxon>
    </lineage>
</organism>
<dbReference type="RefSeq" id="WP_139665577.1">
    <property type="nucleotide sequence ID" value="NZ_VDLY02000001.1"/>
</dbReference>
<accession>A0A5N6ASJ9</accession>
<feature type="chain" id="PRO_5024376995" evidence="3">
    <location>
        <begin position="30"/>
        <end position="458"/>
    </location>
</feature>
<dbReference type="Pfam" id="PF01547">
    <property type="entry name" value="SBP_bac_1"/>
    <property type="match status" value="1"/>
</dbReference>
<protein>
    <submittedName>
        <fullName evidence="4">Extracellular solute-binding protein</fullName>
    </submittedName>
</protein>
<comment type="caution">
    <text evidence="4">The sequence shown here is derived from an EMBL/GenBank/DDBJ whole genome shotgun (WGS) entry which is preliminary data.</text>
</comment>
<dbReference type="EMBL" id="VDLY02000001">
    <property type="protein sequence ID" value="KAB8170890.1"/>
    <property type="molecule type" value="Genomic_DNA"/>
</dbReference>
<evidence type="ECO:0000313" key="4">
    <source>
        <dbReference type="EMBL" id="KAB8170890.1"/>
    </source>
</evidence>
<dbReference type="PANTHER" id="PTHR43649:SF29">
    <property type="entry name" value="OSMOPROTECTIVE COMPOUNDS-BINDING PROTEIN GGTB"/>
    <property type="match status" value="1"/>
</dbReference>
<dbReference type="InterPro" id="IPR006059">
    <property type="entry name" value="SBP"/>
</dbReference>
<comment type="similarity">
    <text evidence="1">Belongs to the bacterial solute-binding protein 1 family.</text>
</comment>
<proteinExistence type="inferred from homology"/>
<dbReference type="PANTHER" id="PTHR43649">
    <property type="entry name" value="ARABINOSE-BINDING PROTEIN-RELATED"/>
    <property type="match status" value="1"/>
</dbReference>
<dbReference type="Proteomes" id="UP000314251">
    <property type="component" value="Unassembled WGS sequence"/>
</dbReference>
<sequence length="458" mass="47572">MNTTPRGVTLVVALTAAVALAAGCSSAPAAEEAAPDPEATEAAAGEGDPCAAYAAYQGHEGSTVSLFSPVRGAEAERFQESWATFTECTGIRLAYEGSDDFETRIGELVAEDNPPDVALVPQPGLVRALAEQGVLAPAAGDVATAARAHFSPSWLAYGTVADELYATPLDATVKGFVWYDAALFREHGWSVPRTWDELTELSAEIAATGTTPWCVGIESGVATGWPATDWIEDVLLRAEGPEVYDAWVEHAIPFDDPRVVAAAERAGAILRDPDLAGDGAGGDAAAIAETPYQVAGQRLLEGGCALYNQASSFATHWPSGTDIGADGDVAAFPLPPIDAGAAPATVVGGHFVVGLADRPEVEAVRAYLAGPEFANSRAELGSWVSPNGGLDADRIPGEAERLAAELLQHPEAVVRFDGSDLMPSAVGTGSFWSGMTDWLLGADTEDVLRAIETGWPAE</sequence>